<proteinExistence type="predicted"/>
<dbReference type="RefSeq" id="WP_160651286.1">
    <property type="nucleotide sequence ID" value="NZ_RSEJ01000010.1"/>
</dbReference>
<accession>A0ABW9YI43</accession>
<evidence type="ECO:0008006" key="4">
    <source>
        <dbReference type="Google" id="ProtNLM"/>
    </source>
</evidence>
<dbReference type="Proteomes" id="UP000738517">
    <property type="component" value="Unassembled WGS sequence"/>
</dbReference>
<feature type="transmembrane region" description="Helical" evidence="1">
    <location>
        <begin position="12"/>
        <end position="30"/>
    </location>
</feature>
<keyword evidence="1" id="KW-0472">Membrane</keyword>
<evidence type="ECO:0000256" key="1">
    <source>
        <dbReference type="SAM" id="Phobius"/>
    </source>
</evidence>
<keyword evidence="1" id="KW-0812">Transmembrane</keyword>
<comment type="caution">
    <text evidence="2">The sequence shown here is derived from an EMBL/GenBank/DDBJ whole genome shotgun (WGS) entry which is preliminary data.</text>
</comment>
<evidence type="ECO:0000313" key="2">
    <source>
        <dbReference type="EMBL" id="NBI53216.1"/>
    </source>
</evidence>
<evidence type="ECO:0000313" key="3">
    <source>
        <dbReference type="Proteomes" id="UP000738517"/>
    </source>
</evidence>
<keyword evidence="3" id="KW-1185">Reference proteome</keyword>
<sequence>MYLSILDAMYTIGSTSILVLALITIVMAVFKKLSRRFAKGVASIILITVATAYVFPNVARTELRDRLTQEVISTTSERPVDNSAVISALKDITYAEGRKSHPLERFGFELQTAKDVIYLELARDSIDSKAYWVYFPKYRTGDANEIGKIQLK</sequence>
<reference evidence="2 3" key="1">
    <citation type="journal article" date="2017" name="Int. J. Syst. Evol. Microbiol.">
        <title>Photobacterium alginatilyticum sp. nov., a marine bacterium isolated from bottom seawater.</title>
        <authorList>
            <person name="Wang X."/>
            <person name="Wang Y."/>
            <person name="Yang X."/>
            <person name="Sun H."/>
            <person name="Li B."/>
            <person name="Zhang X.H."/>
        </authorList>
    </citation>
    <scope>NUCLEOTIDE SEQUENCE [LARGE SCALE GENOMIC DNA]</scope>
    <source>
        <strain evidence="2 3">P03D4</strain>
    </source>
</reference>
<dbReference type="EMBL" id="RSEJ01000010">
    <property type="protein sequence ID" value="NBI53216.1"/>
    <property type="molecule type" value="Genomic_DNA"/>
</dbReference>
<gene>
    <name evidence="2" type="ORF">EIZ48_11570</name>
</gene>
<organism evidence="2 3">
    <name type="scientific">Photobacterium alginatilyticum</name>
    <dbReference type="NCBI Taxonomy" id="1775171"/>
    <lineage>
        <taxon>Bacteria</taxon>
        <taxon>Pseudomonadati</taxon>
        <taxon>Pseudomonadota</taxon>
        <taxon>Gammaproteobacteria</taxon>
        <taxon>Vibrionales</taxon>
        <taxon>Vibrionaceae</taxon>
        <taxon>Photobacterium</taxon>
    </lineage>
</organism>
<keyword evidence="1" id="KW-1133">Transmembrane helix</keyword>
<name>A0ABW9YI43_9GAMM</name>
<protein>
    <recommendedName>
        <fullName evidence="4">DUF3290 domain-containing protein</fullName>
    </recommendedName>
</protein>
<feature type="transmembrane region" description="Helical" evidence="1">
    <location>
        <begin position="37"/>
        <end position="55"/>
    </location>
</feature>